<dbReference type="InterPro" id="IPR011542">
    <property type="entry name" value="SUF_FeS_clus_asmbl_SufD"/>
</dbReference>
<evidence type="ECO:0000256" key="1">
    <source>
        <dbReference type="ARBA" id="ARBA00043967"/>
    </source>
</evidence>
<dbReference type="OrthoDB" id="9803529at2"/>
<feature type="compositionally biased region" description="Low complexity" evidence="2">
    <location>
        <begin position="38"/>
        <end position="70"/>
    </location>
</feature>
<feature type="domain" description="SUF system FeS cluster assembly SufBD core" evidence="3">
    <location>
        <begin position="187"/>
        <end position="410"/>
    </location>
</feature>
<evidence type="ECO:0000256" key="2">
    <source>
        <dbReference type="SAM" id="MobiDB-lite"/>
    </source>
</evidence>
<reference evidence="5" key="1">
    <citation type="submission" date="2016-10" db="EMBL/GenBank/DDBJ databases">
        <authorList>
            <person name="Varghese N."/>
            <person name="Submissions S."/>
        </authorList>
    </citation>
    <scope>NUCLEOTIDE SEQUENCE [LARGE SCALE GENOMIC DNA]</scope>
    <source>
        <strain evidence="5">DSM 44208</strain>
    </source>
</reference>
<organism evidence="4 5">
    <name type="scientific">Geodermatophilus dictyosporus</name>
    <dbReference type="NCBI Taxonomy" id="1523247"/>
    <lineage>
        <taxon>Bacteria</taxon>
        <taxon>Bacillati</taxon>
        <taxon>Actinomycetota</taxon>
        <taxon>Actinomycetes</taxon>
        <taxon>Geodermatophilales</taxon>
        <taxon>Geodermatophilaceae</taxon>
        <taxon>Geodermatophilus</taxon>
    </lineage>
</organism>
<dbReference type="STRING" id="1523247.SAMN05660464_3188"/>
<proteinExistence type="inferred from homology"/>
<dbReference type="EMBL" id="FOWQ01000005">
    <property type="protein sequence ID" value="SFP46489.1"/>
    <property type="molecule type" value="Genomic_DNA"/>
</dbReference>
<dbReference type="GO" id="GO:0016226">
    <property type="term" value="P:iron-sulfur cluster assembly"/>
    <property type="evidence" value="ECO:0007669"/>
    <property type="project" value="InterPro"/>
</dbReference>
<evidence type="ECO:0000313" key="5">
    <source>
        <dbReference type="Proteomes" id="UP000198857"/>
    </source>
</evidence>
<keyword evidence="5" id="KW-1185">Reference proteome</keyword>
<feature type="region of interest" description="Disordered" evidence="2">
    <location>
        <begin position="23"/>
        <end position="82"/>
    </location>
</feature>
<evidence type="ECO:0000313" key="4">
    <source>
        <dbReference type="EMBL" id="SFP46489.1"/>
    </source>
</evidence>
<dbReference type="NCBIfam" id="TIGR01981">
    <property type="entry name" value="sufD"/>
    <property type="match status" value="1"/>
</dbReference>
<comment type="similarity">
    <text evidence="1">Belongs to the iron-sulfur cluster assembly SufBD family.</text>
</comment>
<dbReference type="InterPro" id="IPR055346">
    <property type="entry name" value="Fe-S_cluster_assembly_SufBD"/>
</dbReference>
<accession>A0A1I5QJQ3</accession>
<dbReference type="InterPro" id="IPR000825">
    <property type="entry name" value="SUF_FeS_clus_asmbl_SufBD_core"/>
</dbReference>
<dbReference type="SUPFAM" id="SSF101960">
    <property type="entry name" value="Stabilizer of iron transporter SufD"/>
    <property type="match status" value="1"/>
</dbReference>
<dbReference type="Proteomes" id="UP000198857">
    <property type="component" value="Unassembled WGS sequence"/>
</dbReference>
<gene>
    <name evidence="4" type="ORF">SAMN05660464_3188</name>
</gene>
<dbReference type="Pfam" id="PF01458">
    <property type="entry name" value="SUFBD_core"/>
    <property type="match status" value="1"/>
</dbReference>
<sequence>MAQHDSPTTTGLTTESATLAGELFGEGVGTQAGPPAVPASGTGTAGQAAPGAHSHGGPAAAGAAPTGSPAERFTSTDPEAFGTVTGREEDWRFTPMRRIRPLLDGAPSDAHLQWDTDLPEGVELTSVDADDPLLKGLPEPVDRLAALARQRSGGAAVVRVPAEAQLDRPVTLGLSGTGSDPAADTPVVWGQLVVEVGAFAKVTVVLDHSGLARYAGGVAVLVGDGAQVTLVSVQEWAPGAVHGGQFDAVVGRDATFTQVVVTLGGDLVRLVSNVQYAGPGGTAELFGVYFSDETQHQEHRLWVDHAVPNCTSNVLYKGALQGEGARTVWIGDVRIRPQATGTDTYELNRNLVLTDGARADSVPNLEIETGEIVGAGHASATGRFDDEQLFYLCSRGIDAETARRLVVRGFFADVVQRIGLPELQDRLMRSIEVRLGALPGLDEQPVEVA</sequence>
<dbReference type="AlphaFoldDB" id="A0A1I5QJQ3"/>
<evidence type="ECO:0000259" key="3">
    <source>
        <dbReference type="Pfam" id="PF01458"/>
    </source>
</evidence>
<dbReference type="PANTHER" id="PTHR43575:SF1">
    <property type="entry name" value="PROTEIN ABCI7, CHLOROPLASTIC"/>
    <property type="match status" value="1"/>
</dbReference>
<name>A0A1I5QJQ3_9ACTN</name>
<dbReference type="InterPro" id="IPR037284">
    <property type="entry name" value="SUF_FeS_clus_asmbl_SufBD_sf"/>
</dbReference>
<protein>
    <submittedName>
        <fullName evidence="4">Fe-S cluster assembly protein SufD</fullName>
    </submittedName>
</protein>
<dbReference type="RefSeq" id="WP_091111117.1">
    <property type="nucleotide sequence ID" value="NZ_FOWQ01000005.1"/>
</dbReference>
<dbReference type="PANTHER" id="PTHR43575">
    <property type="entry name" value="PROTEIN ABCI7, CHLOROPLASTIC"/>
    <property type="match status" value="1"/>
</dbReference>